<dbReference type="InterPro" id="IPR000700">
    <property type="entry name" value="PAS-assoc_C"/>
</dbReference>
<accession>A0ABU9GF24</accession>
<dbReference type="CDD" id="cd01949">
    <property type="entry name" value="GGDEF"/>
    <property type="match status" value="1"/>
</dbReference>
<dbReference type="PANTHER" id="PTHR44757">
    <property type="entry name" value="DIGUANYLATE CYCLASE DGCP"/>
    <property type="match status" value="1"/>
</dbReference>
<proteinExistence type="predicted"/>
<dbReference type="CDD" id="cd00130">
    <property type="entry name" value="PAS"/>
    <property type="match status" value="2"/>
</dbReference>
<evidence type="ECO:0000259" key="3">
    <source>
        <dbReference type="PROSITE" id="PS50887"/>
    </source>
</evidence>
<dbReference type="InterPro" id="IPR043128">
    <property type="entry name" value="Rev_trsase/Diguanyl_cyclase"/>
</dbReference>
<dbReference type="InterPro" id="IPR001610">
    <property type="entry name" value="PAC"/>
</dbReference>
<dbReference type="SMART" id="SM00267">
    <property type="entry name" value="GGDEF"/>
    <property type="match status" value="1"/>
</dbReference>
<dbReference type="InterPro" id="IPR000160">
    <property type="entry name" value="GGDEF_dom"/>
</dbReference>
<dbReference type="SUPFAM" id="SSF55785">
    <property type="entry name" value="PYP-like sensor domain (PAS domain)"/>
    <property type="match status" value="4"/>
</dbReference>
<feature type="domain" description="PAS" evidence="1">
    <location>
        <begin position="22"/>
        <end position="51"/>
    </location>
</feature>
<dbReference type="Gene3D" id="3.30.450.20">
    <property type="entry name" value="PAS domain"/>
    <property type="match status" value="4"/>
</dbReference>
<evidence type="ECO:0000259" key="1">
    <source>
        <dbReference type="PROSITE" id="PS50112"/>
    </source>
</evidence>
<dbReference type="InterPro" id="IPR013655">
    <property type="entry name" value="PAS_fold_3"/>
</dbReference>
<dbReference type="EMBL" id="JBAKAP010000007">
    <property type="protein sequence ID" value="MEL0616820.1"/>
    <property type="molecule type" value="Genomic_DNA"/>
</dbReference>
<organism evidence="4 5">
    <name type="scientific">Cobetia marina</name>
    <name type="common">Deleya marina</name>
    <dbReference type="NCBI Taxonomy" id="28258"/>
    <lineage>
        <taxon>Bacteria</taxon>
        <taxon>Pseudomonadati</taxon>
        <taxon>Pseudomonadota</taxon>
        <taxon>Gammaproteobacteria</taxon>
        <taxon>Oceanospirillales</taxon>
        <taxon>Halomonadaceae</taxon>
        <taxon>Cobetia</taxon>
    </lineage>
</organism>
<dbReference type="Pfam" id="PF00990">
    <property type="entry name" value="GGDEF"/>
    <property type="match status" value="1"/>
</dbReference>
<dbReference type="InterPro" id="IPR035965">
    <property type="entry name" value="PAS-like_dom_sf"/>
</dbReference>
<protein>
    <submittedName>
        <fullName evidence="4">Diguanylate cyclase</fullName>
        <ecNumber evidence="4">2.7.7.65</ecNumber>
    </submittedName>
</protein>
<feature type="domain" description="PAS" evidence="1">
    <location>
        <begin position="508"/>
        <end position="578"/>
    </location>
</feature>
<evidence type="ECO:0000313" key="4">
    <source>
        <dbReference type="EMBL" id="MEL0616820.1"/>
    </source>
</evidence>
<comment type="caution">
    <text evidence="4">The sequence shown here is derived from an EMBL/GenBank/DDBJ whole genome shotgun (WGS) entry which is preliminary data.</text>
</comment>
<gene>
    <name evidence="4" type="ORF">V6243_08225</name>
</gene>
<dbReference type="PROSITE" id="PS50887">
    <property type="entry name" value="GGDEF"/>
    <property type="match status" value="1"/>
</dbReference>
<dbReference type="EC" id="2.7.7.65" evidence="4"/>
<dbReference type="Proteomes" id="UP001378242">
    <property type="component" value="Unassembled WGS sequence"/>
</dbReference>
<keyword evidence="4" id="KW-0808">Transferase</keyword>
<keyword evidence="4" id="KW-0548">Nucleotidyltransferase</keyword>
<reference evidence="4 5" key="1">
    <citation type="submission" date="2024-02" db="EMBL/GenBank/DDBJ databases">
        <title>Bacteria isolated from the canopy kelp, Nereocystis luetkeana.</title>
        <authorList>
            <person name="Pfister C.A."/>
            <person name="Younker I.T."/>
            <person name="Light S.H."/>
        </authorList>
    </citation>
    <scope>NUCLEOTIDE SEQUENCE [LARGE SCALE GENOMIC DNA]</scope>
    <source>
        <strain evidence="4 5">TI.5.07</strain>
    </source>
</reference>
<dbReference type="Pfam" id="PF08447">
    <property type="entry name" value="PAS_3"/>
    <property type="match status" value="3"/>
</dbReference>
<dbReference type="RefSeq" id="WP_341542341.1">
    <property type="nucleotide sequence ID" value="NZ_JBAKAP010000007.1"/>
</dbReference>
<feature type="domain" description="PAC" evidence="2">
    <location>
        <begin position="581"/>
        <end position="634"/>
    </location>
</feature>
<dbReference type="SMART" id="SM00086">
    <property type="entry name" value="PAC"/>
    <property type="match status" value="2"/>
</dbReference>
<name>A0ABU9GF24_COBMA</name>
<dbReference type="InterPro" id="IPR052155">
    <property type="entry name" value="Biofilm_reg_signaling"/>
</dbReference>
<dbReference type="NCBIfam" id="TIGR00229">
    <property type="entry name" value="sensory_box"/>
    <property type="match status" value="1"/>
</dbReference>
<dbReference type="InterPro" id="IPR029787">
    <property type="entry name" value="Nucleotide_cyclase"/>
</dbReference>
<dbReference type="Gene3D" id="3.30.70.270">
    <property type="match status" value="1"/>
</dbReference>
<dbReference type="GO" id="GO:0052621">
    <property type="term" value="F:diguanylate cyclase activity"/>
    <property type="evidence" value="ECO:0007669"/>
    <property type="project" value="UniProtKB-EC"/>
</dbReference>
<keyword evidence="5" id="KW-1185">Reference proteome</keyword>
<sequence length="804" mass="90808">MLESFSDARLLHHYHAVAGDVLFMLSADGQRFLTLNPAVERLLGYGERDFLKHPELWFSLIVAADRQRVRDFRASGAPAGSMTYRIRDRSGHGVLVEETLWRSGANHPVCGRVVDISLREQALAHERQQLQAYRMMLMRSRDPMAMLEVRGASLYLHEANPAWHLYHDAAMAHAGQTLERVYHSHVMHCLEGAGTLQCDVISLSLPRGDCRLSVQLVSLGRTQQGDSPRVAVMVRDISATHHRLEQAVNQRQRLMTQLNDTPGVRYCARGPWPLEELQSISSGVEMLAGLSRDLLLASPRIWQSRICEDDLAECQARFQEAVDSRSSSVSLRYSFRHVDGRQCYLQDDMHLYYAAGGAVREVLGQLSDISESEAHRRQLEYLIQQMPGMVFQCRLSREDEFTYTYLSPVAHQLLGEEVDATLEDASRFLSHLNDQERQRLLESARASAETQSPWEPDIYYEHPDGETRRLACVALPQPMDPIDGSVTWNGYCDDITARHHIERALRQSEERYRFILDSVSDMVSIEGSDGICQYISPSVERLCGFGVNDIEGSEIKLLIHPDDRDRVARKVHRSACLGEVFRVDFRILHKQGHTLWFESISTPSMDPKTGRYLRILSVSRNINERKLIEQRREHEAMTDAMTGAMTRSCFLSMLDTLLVSASRDQIALVLFDVDHFKRVNDSFGHAAGDQLLSGLGGICQQQLRRNDYFGRLGGEEFGILLADTGVATAVGMAERLRQKIAGMTFAFMQQELLCTVSLGVATPLPGESRDDFLHRADMALYSAKRSGRNRVVVASSSVSEDNRE</sequence>
<feature type="domain" description="GGDEF" evidence="3">
    <location>
        <begin position="664"/>
        <end position="796"/>
    </location>
</feature>
<evidence type="ECO:0000313" key="5">
    <source>
        <dbReference type="Proteomes" id="UP001378242"/>
    </source>
</evidence>
<dbReference type="PROSITE" id="PS50112">
    <property type="entry name" value="PAS"/>
    <property type="match status" value="2"/>
</dbReference>
<dbReference type="InterPro" id="IPR000014">
    <property type="entry name" value="PAS"/>
</dbReference>
<dbReference type="SMART" id="SM00091">
    <property type="entry name" value="PAS"/>
    <property type="match status" value="3"/>
</dbReference>
<dbReference type="PROSITE" id="PS50113">
    <property type="entry name" value="PAC"/>
    <property type="match status" value="1"/>
</dbReference>
<evidence type="ECO:0000259" key="2">
    <source>
        <dbReference type="PROSITE" id="PS50113"/>
    </source>
</evidence>
<dbReference type="NCBIfam" id="TIGR00254">
    <property type="entry name" value="GGDEF"/>
    <property type="match status" value="1"/>
</dbReference>
<dbReference type="SUPFAM" id="SSF55073">
    <property type="entry name" value="Nucleotide cyclase"/>
    <property type="match status" value="1"/>
</dbReference>
<dbReference type="PANTHER" id="PTHR44757:SF2">
    <property type="entry name" value="BIOFILM ARCHITECTURE MAINTENANCE PROTEIN MBAA"/>
    <property type="match status" value="1"/>
</dbReference>